<sequence>MAWRGSLSRSLMSTARVFNSSPSLSASRSLRPPPLSAPRIQVRSRSFSNPRHYNFKSFTWNFTISFGILHNYFLRIGELGCAQSLMPLATGVRLTSHLSVKVLACSELSHGMEKMGDVSSDFHQIKSRIMVCRHLKMDRGSCTVFAERCVSQTIGAPEVFCSGFCSNTRYLAL</sequence>
<evidence type="ECO:0000313" key="2">
    <source>
        <dbReference type="Proteomes" id="UP000325081"/>
    </source>
</evidence>
<dbReference type="AlphaFoldDB" id="A0A5A7P889"/>
<proteinExistence type="predicted"/>
<accession>A0A5A7P889</accession>
<protein>
    <submittedName>
        <fullName evidence="1">Light-independent protochlorophyllide reductase subunit N</fullName>
    </submittedName>
</protein>
<dbReference type="Proteomes" id="UP000325081">
    <property type="component" value="Unassembled WGS sequence"/>
</dbReference>
<name>A0A5A7P889_STRAF</name>
<keyword evidence="2" id="KW-1185">Reference proteome</keyword>
<comment type="caution">
    <text evidence="1">The sequence shown here is derived from an EMBL/GenBank/DDBJ whole genome shotgun (WGS) entry which is preliminary data.</text>
</comment>
<reference evidence="2" key="1">
    <citation type="journal article" date="2019" name="Curr. Biol.">
        <title>Genome Sequence of Striga asiatica Provides Insight into the Evolution of Plant Parasitism.</title>
        <authorList>
            <person name="Yoshida S."/>
            <person name="Kim S."/>
            <person name="Wafula E.K."/>
            <person name="Tanskanen J."/>
            <person name="Kim Y.M."/>
            <person name="Honaas L."/>
            <person name="Yang Z."/>
            <person name="Spallek T."/>
            <person name="Conn C.E."/>
            <person name="Ichihashi Y."/>
            <person name="Cheong K."/>
            <person name="Cui S."/>
            <person name="Der J.P."/>
            <person name="Gundlach H."/>
            <person name="Jiao Y."/>
            <person name="Hori C."/>
            <person name="Ishida J.K."/>
            <person name="Kasahara H."/>
            <person name="Kiba T."/>
            <person name="Kim M.S."/>
            <person name="Koo N."/>
            <person name="Laohavisit A."/>
            <person name="Lee Y.H."/>
            <person name="Lumba S."/>
            <person name="McCourt P."/>
            <person name="Mortimer J.C."/>
            <person name="Mutuku J.M."/>
            <person name="Nomura T."/>
            <person name="Sasaki-Sekimoto Y."/>
            <person name="Seto Y."/>
            <person name="Wang Y."/>
            <person name="Wakatake T."/>
            <person name="Sakakibara H."/>
            <person name="Demura T."/>
            <person name="Yamaguchi S."/>
            <person name="Yoneyama K."/>
            <person name="Manabe R.I."/>
            <person name="Nelson D.C."/>
            <person name="Schulman A.H."/>
            <person name="Timko M.P."/>
            <person name="dePamphilis C.W."/>
            <person name="Choi D."/>
            <person name="Shirasu K."/>
        </authorList>
    </citation>
    <scope>NUCLEOTIDE SEQUENCE [LARGE SCALE GENOMIC DNA]</scope>
    <source>
        <strain evidence="2">cv. UVA1</strain>
    </source>
</reference>
<gene>
    <name evidence="1" type="ORF">STAS_04827</name>
</gene>
<dbReference type="OrthoDB" id="1929591at2759"/>
<organism evidence="1 2">
    <name type="scientific">Striga asiatica</name>
    <name type="common">Asiatic witchweed</name>
    <name type="synonym">Buchnera asiatica</name>
    <dbReference type="NCBI Taxonomy" id="4170"/>
    <lineage>
        <taxon>Eukaryota</taxon>
        <taxon>Viridiplantae</taxon>
        <taxon>Streptophyta</taxon>
        <taxon>Embryophyta</taxon>
        <taxon>Tracheophyta</taxon>
        <taxon>Spermatophyta</taxon>
        <taxon>Magnoliopsida</taxon>
        <taxon>eudicotyledons</taxon>
        <taxon>Gunneridae</taxon>
        <taxon>Pentapetalae</taxon>
        <taxon>asterids</taxon>
        <taxon>lamiids</taxon>
        <taxon>Lamiales</taxon>
        <taxon>Orobanchaceae</taxon>
        <taxon>Buchnereae</taxon>
        <taxon>Striga</taxon>
    </lineage>
</organism>
<feature type="non-terminal residue" evidence="1">
    <location>
        <position position="173"/>
    </location>
</feature>
<evidence type="ECO:0000313" key="1">
    <source>
        <dbReference type="EMBL" id="GER29000.1"/>
    </source>
</evidence>
<dbReference type="EMBL" id="BKCP01003335">
    <property type="protein sequence ID" value="GER29000.1"/>
    <property type="molecule type" value="Genomic_DNA"/>
</dbReference>